<evidence type="ECO:0000313" key="3">
    <source>
        <dbReference type="EMBL" id="GFS21850.1"/>
    </source>
</evidence>
<dbReference type="InterPro" id="IPR050951">
    <property type="entry name" value="Retrovirus_Pol_polyprotein"/>
</dbReference>
<name>A0AAV4JHV9_9GAST</name>
<dbReference type="Proteomes" id="UP000762676">
    <property type="component" value="Unassembled WGS sequence"/>
</dbReference>
<feature type="compositionally biased region" description="Polar residues" evidence="1">
    <location>
        <begin position="230"/>
        <end position="242"/>
    </location>
</feature>
<dbReference type="SUPFAM" id="SSF53098">
    <property type="entry name" value="Ribonuclease H-like"/>
    <property type="match status" value="1"/>
</dbReference>
<sequence>MAQQTKENLPTSSAKLQGIIAHQRGDPELAEVRSYCQKGWPAFMPQNPLLHQYSKDLFDLHGKTYLLVVDYHSRWPEIRLLDRLTSAAVIIRLKSTFATHGIPDLVVFDNGPQFASAEFRQFSSIFGFTHTTSSPRHPQANGEAEHAVKTVKNLLRKAADPYRDSQGKAYNRRHAARQAPELHPGDSVYIKDLGRPGSVAAQHHNPRSYIILTDQGTVRRNRSHLVATDASGQPQSDSMTPKTPTPVPRAVSPAASGSTPAFEEPTGGAPSSPGPQVTRSGRAVIPPKKVDIILDCYRQPILGYNTPSTFILLVPVLQ</sequence>
<feature type="region of interest" description="Disordered" evidence="1">
    <location>
        <begin position="163"/>
        <end position="187"/>
    </location>
</feature>
<dbReference type="PANTHER" id="PTHR37984">
    <property type="entry name" value="PROTEIN CBG26694"/>
    <property type="match status" value="1"/>
</dbReference>
<reference evidence="3 4" key="1">
    <citation type="journal article" date="2021" name="Elife">
        <title>Chloroplast acquisition without the gene transfer in kleptoplastic sea slugs, Plakobranchus ocellatus.</title>
        <authorList>
            <person name="Maeda T."/>
            <person name="Takahashi S."/>
            <person name="Yoshida T."/>
            <person name="Shimamura S."/>
            <person name="Takaki Y."/>
            <person name="Nagai Y."/>
            <person name="Toyoda A."/>
            <person name="Suzuki Y."/>
            <person name="Arimoto A."/>
            <person name="Ishii H."/>
            <person name="Satoh N."/>
            <person name="Nishiyama T."/>
            <person name="Hasebe M."/>
            <person name="Maruyama T."/>
            <person name="Minagawa J."/>
            <person name="Obokata J."/>
            <person name="Shigenobu S."/>
        </authorList>
    </citation>
    <scope>NUCLEOTIDE SEQUENCE [LARGE SCALE GENOMIC DNA]</scope>
</reference>
<evidence type="ECO:0000259" key="2">
    <source>
        <dbReference type="PROSITE" id="PS50994"/>
    </source>
</evidence>
<dbReference type="AlphaFoldDB" id="A0AAV4JHV9"/>
<accession>A0AAV4JHV9</accession>
<dbReference type="Pfam" id="PF00665">
    <property type="entry name" value="rve"/>
    <property type="match status" value="1"/>
</dbReference>
<dbReference type="InterPro" id="IPR001584">
    <property type="entry name" value="Integrase_cat-core"/>
</dbReference>
<evidence type="ECO:0000256" key="1">
    <source>
        <dbReference type="SAM" id="MobiDB-lite"/>
    </source>
</evidence>
<dbReference type="FunFam" id="3.30.420.10:FF:000063">
    <property type="entry name" value="Retrovirus-related Pol polyprotein from transposon 297-like Protein"/>
    <property type="match status" value="1"/>
</dbReference>
<gene>
    <name evidence="3" type="ORF">ElyMa_003348700</name>
</gene>
<comment type="caution">
    <text evidence="3">The sequence shown here is derived from an EMBL/GenBank/DDBJ whole genome shotgun (WGS) entry which is preliminary data.</text>
</comment>
<dbReference type="InterPro" id="IPR012337">
    <property type="entry name" value="RNaseH-like_sf"/>
</dbReference>
<feature type="domain" description="Integrase catalytic" evidence="2">
    <location>
        <begin position="44"/>
        <end position="214"/>
    </location>
</feature>
<dbReference type="Gene3D" id="3.30.420.10">
    <property type="entry name" value="Ribonuclease H-like superfamily/Ribonuclease H"/>
    <property type="match status" value="1"/>
</dbReference>
<dbReference type="InterPro" id="IPR036397">
    <property type="entry name" value="RNaseH_sf"/>
</dbReference>
<evidence type="ECO:0000313" key="4">
    <source>
        <dbReference type="Proteomes" id="UP000762676"/>
    </source>
</evidence>
<dbReference type="PANTHER" id="PTHR37984:SF9">
    <property type="entry name" value="INTEGRASE CATALYTIC DOMAIN-CONTAINING PROTEIN"/>
    <property type="match status" value="1"/>
</dbReference>
<dbReference type="GO" id="GO:0015074">
    <property type="term" value="P:DNA integration"/>
    <property type="evidence" value="ECO:0007669"/>
    <property type="project" value="InterPro"/>
</dbReference>
<feature type="region of interest" description="Disordered" evidence="1">
    <location>
        <begin position="226"/>
        <end position="283"/>
    </location>
</feature>
<dbReference type="PROSITE" id="PS50994">
    <property type="entry name" value="INTEGRASE"/>
    <property type="match status" value="1"/>
</dbReference>
<organism evidence="3 4">
    <name type="scientific">Elysia marginata</name>
    <dbReference type="NCBI Taxonomy" id="1093978"/>
    <lineage>
        <taxon>Eukaryota</taxon>
        <taxon>Metazoa</taxon>
        <taxon>Spiralia</taxon>
        <taxon>Lophotrochozoa</taxon>
        <taxon>Mollusca</taxon>
        <taxon>Gastropoda</taxon>
        <taxon>Heterobranchia</taxon>
        <taxon>Euthyneura</taxon>
        <taxon>Panpulmonata</taxon>
        <taxon>Sacoglossa</taxon>
        <taxon>Placobranchoidea</taxon>
        <taxon>Plakobranchidae</taxon>
        <taxon>Elysia</taxon>
    </lineage>
</organism>
<keyword evidence="4" id="KW-1185">Reference proteome</keyword>
<dbReference type="GO" id="GO:0003676">
    <property type="term" value="F:nucleic acid binding"/>
    <property type="evidence" value="ECO:0007669"/>
    <property type="project" value="InterPro"/>
</dbReference>
<proteinExistence type="predicted"/>
<dbReference type="EMBL" id="BMAT01006904">
    <property type="protein sequence ID" value="GFS21850.1"/>
    <property type="molecule type" value="Genomic_DNA"/>
</dbReference>
<protein>
    <submittedName>
        <fullName evidence="3">Pol polyprotein</fullName>
    </submittedName>
</protein>